<dbReference type="EMBL" id="JBAWKY010000006">
    <property type="protein sequence ID" value="MEI4463855.1"/>
    <property type="molecule type" value="Genomic_DNA"/>
</dbReference>
<evidence type="ECO:0000313" key="3">
    <source>
        <dbReference type="Proteomes" id="UP001387110"/>
    </source>
</evidence>
<accession>A0ABU8EM98</accession>
<protein>
    <submittedName>
        <fullName evidence="2">Uncharacterized protein</fullName>
    </submittedName>
</protein>
<evidence type="ECO:0000256" key="1">
    <source>
        <dbReference type="SAM" id="Coils"/>
    </source>
</evidence>
<keyword evidence="1" id="KW-0175">Coiled coil</keyword>
<keyword evidence="3" id="KW-1185">Reference proteome</keyword>
<reference evidence="2 3" key="1">
    <citation type="submission" date="2023-12" db="EMBL/GenBank/DDBJ databases">
        <authorList>
            <person name="Easwaran N."/>
            <person name="Lazarus H.P.S."/>
        </authorList>
    </citation>
    <scope>NUCLEOTIDE SEQUENCE [LARGE SCALE GENOMIC DNA]</scope>
    <source>
        <strain evidence="2 3">VIT-2023</strain>
    </source>
</reference>
<dbReference type="Gene3D" id="1.20.5.1000">
    <property type="entry name" value="arf6 gtpase in complex with a specific effector, jip4"/>
    <property type="match status" value="1"/>
</dbReference>
<comment type="caution">
    <text evidence="2">The sequence shown here is derived from an EMBL/GenBank/DDBJ whole genome shotgun (WGS) entry which is preliminary data.</text>
</comment>
<name>A0ABU8EM98_9BACL</name>
<sequence>MKNKILMSALAGVIGATTLLHPVDAASSKDQINKLKKEKAVLQKEVKALKSQKAKLYADHKNLKSKYSKLDKSYQAVLKENKSLKSKVKSLSQGYQLLETKKQLLWNGDVMSKSYKSTPSLLLLKNTPYIPLSLAASFNNLPLKSTSDSFELGIPKDGVGLSTIKHEKTSFDTVLYDHTMQVGGKLSISNVVFYSYGQFDESALYFLNDKFSTFETDVLVTPEDVASELGFQSGTNPLTLKIKDTKSNKILGEYDLTHDEAPVHIKLDVKGVDGIQFIVDSEYTGVSATLSNPLFTK</sequence>
<feature type="coiled-coil region" evidence="1">
    <location>
        <begin position="25"/>
        <end position="66"/>
    </location>
</feature>
<gene>
    <name evidence="2" type="ORF">SZL87_15625</name>
</gene>
<proteinExistence type="predicted"/>
<dbReference type="RefSeq" id="WP_336449698.1">
    <property type="nucleotide sequence ID" value="NZ_JBAWKY010000006.1"/>
</dbReference>
<evidence type="ECO:0000313" key="2">
    <source>
        <dbReference type="EMBL" id="MEI4463855.1"/>
    </source>
</evidence>
<dbReference type="Proteomes" id="UP001387110">
    <property type="component" value="Unassembled WGS sequence"/>
</dbReference>
<organism evidence="2 3">
    <name type="scientific">Exiguobacterium indicum</name>
    <dbReference type="NCBI Taxonomy" id="296995"/>
    <lineage>
        <taxon>Bacteria</taxon>
        <taxon>Bacillati</taxon>
        <taxon>Bacillota</taxon>
        <taxon>Bacilli</taxon>
        <taxon>Bacillales</taxon>
        <taxon>Bacillales Family XII. Incertae Sedis</taxon>
        <taxon>Exiguobacterium</taxon>
    </lineage>
</organism>